<dbReference type="STRING" id="623744.A0A553QQD4"/>
<gene>
    <name evidence="3" type="ORF">DNTS_031452</name>
</gene>
<sequence length="258" mass="29765">MVDLFLGKVLVKNNKDRDELDTEREIILRLQNKILMLFFGSGDCEKCQDFAPTLKTFFKKLTDEFYVERSAQLVLVYISLDSNEDQQDKFLKELPKRCLFLSFEDPYRHELCEMFEVQDLPRLVVLRPDCSVLSPNAVSEICTLGPDCFQNWQEGAELIDRNFMMNEDFDTGKMRSLTDPIRRLKYKVEDEKKNKKKRNDDDDDEDDGGGPWFVLAEINSNGGTVKAPDELPDTTGGLPEKGMDNETETLEFCLIGDE</sequence>
<feature type="domain" description="Thioredoxin-like fold" evidence="2">
    <location>
        <begin position="32"/>
        <end position="132"/>
    </location>
</feature>
<dbReference type="InterPro" id="IPR029520">
    <property type="entry name" value="RdCVF"/>
</dbReference>
<accession>A0A553QQD4</accession>
<dbReference type="GO" id="GO:0045494">
    <property type="term" value="P:photoreceptor cell maintenance"/>
    <property type="evidence" value="ECO:0007669"/>
    <property type="project" value="InterPro"/>
</dbReference>
<proteinExistence type="predicted"/>
<dbReference type="Proteomes" id="UP000316079">
    <property type="component" value="Unassembled WGS sequence"/>
</dbReference>
<protein>
    <recommendedName>
        <fullName evidence="2">Thioredoxin-like fold domain-containing protein</fullName>
    </recommendedName>
</protein>
<name>A0A553QQD4_9TELE</name>
<dbReference type="AlphaFoldDB" id="A0A553QQD4"/>
<dbReference type="InterPro" id="IPR036249">
    <property type="entry name" value="Thioredoxin-like_sf"/>
</dbReference>
<dbReference type="OrthoDB" id="189920at2759"/>
<dbReference type="GO" id="GO:0005739">
    <property type="term" value="C:mitochondrion"/>
    <property type="evidence" value="ECO:0007669"/>
    <property type="project" value="TreeGrafter"/>
</dbReference>
<reference evidence="3 4" key="1">
    <citation type="journal article" date="2019" name="Sci. Data">
        <title>Hybrid genome assembly and annotation of Danionella translucida.</title>
        <authorList>
            <person name="Kadobianskyi M."/>
            <person name="Schulze L."/>
            <person name="Schuelke M."/>
            <person name="Judkewitz B."/>
        </authorList>
    </citation>
    <scope>NUCLEOTIDE SEQUENCE [LARGE SCALE GENOMIC DNA]</scope>
    <source>
        <strain evidence="3 4">Bolton</strain>
    </source>
</reference>
<dbReference type="PANTHER" id="PTHR47109">
    <property type="entry name" value="NUCLEOREDOXIN-LIKE PROTEIN 1"/>
    <property type="match status" value="1"/>
</dbReference>
<evidence type="ECO:0000313" key="3">
    <source>
        <dbReference type="EMBL" id="TRY92137.1"/>
    </source>
</evidence>
<keyword evidence="4" id="KW-1185">Reference proteome</keyword>
<evidence type="ECO:0000256" key="1">
    <source>
        <dbReference type="SAM" id="MobiDB-lite"/>
    </source>
</evidence>
<dbReference type="PANTHER" id="PTHR47109:SF1">
    <property type="entry name" value="NUCLEOREDOXIN-LIKE PROTEIN 1"/>
    <property type="match status" value="1"/>
</dbReference>
<dbReference type="InterPro" id="IPR012336">
    <property type="entry name" value="Thioredoxin-like_fold"/>
</dbReference>
<feature type="region of interest" description="Disordered" evidence="1">
    <location>
        <begin position="192"/>
        <end position="246"/>
    </location>
</feature>
<dbReference type="SUPFAM" id="SSF52833">
    <property type="entry name" value="Thioredoxin-like"/>
    <property type="match status" value="1"/>
</dbReference>
<dbReference type="Pfam" id="PF13905">
    <property type="entry name" value="Thioredoxin_8"/>
    <property type="match status" value="1"/>
</dbReference>
<dbReference type="EMBL" id="SRMA01025672">
    <property type="protein sequence ID" value="TRY92137.1"/>
    <property type="molecule type" value="Genomic_DNA"/>
</dbReference>
<comment type="caution">
    <text evidence="3">The sequence shown here is derived from an EMBL/GenBank/DDBJ whole genome shotgun (WGS) entry which is preliminary data.</text>
</comment>
<dbReference type="Gene3D" id="3.40.30.10">
    <property type="entry name" value="Glutaredoxin"/>
    <property type="match status" value="1"/>
</dbReference>
<organism evidence="3 4">
    <name type="scientific">Danionella cerebrum</name>
    <dbReference type="NCBI Taxonomy" id="2873325"/>
    <lineage>
        <taxon>Eukaryota</taxon>
        <taxon>Metazoa</taxon>
        <taxon>Chordata</taxon>
        <taxon>Craniata</taxon>
        <taxon>Vertebrata</taxon>
        <taxon>Euteleostomi</taxon>
        <taxon>Actinopterygii</taxon>
        <taxon>Neopterygii</taxon>
        <taxon>Teleostei</taxon>
        <taxon>Ostariophysi</taxon>
        <taxon>Cypriniformes</taxon>
        <taxon>Danionidae</taxon>
        <taxon>Danioninae</taxon>
        <taxon>Danionella</taxon>
    </lineage>
</organism>
<evidence type="ECO:0000313" key="4">
    <source>
        <dbReference type="Proteomes" id="UP000316079"/>
    </source>
</evidence>
<evidence type="ECO:0000259" key="2">
    <source>
        <dbReference type="Pfam" id="PF13905"/>
    </source>
</evidence>